<proteinExistence type="predicted"/>
<dbReference type="InterPro" id="IPR056823">
    <property type="entry name" value="TEN-like_YD-shell"/>
</dbReference>
<dbReference type="AlphaFoldDB" id="A0A2S5TCD7"/>
<dbReference type="EMBL" id="PSNW01000011">
    <property type="protein sequence ID" value="PPE72645.1"/>
    <property type="molecule type" value="Genomic_DNA"/>
</dbReference>
<feature type="region of interest" description="Disordered" evidence="2">
    <location>
        <begin position="1"/>
        <end position="40"/>
    </location>
</feature>
<feature type="compositionally biased region" description="Low complexity" evidence="2">
    <location>
        <begin position="18"/>
        <end position="32"/>
    </location>
</feature>
<dbReference type="InterPro" id="IPR050708">
    <property type="entry name" value="T6SS_VgrG/RHS"/>
</dbReference>
<keyword evidence="5" id="KW-1185">Reference proteome</keyword>
<protein>
    <recommendedName>
        <fullName evidence="3">Teneurin-like YD-shell domain-containing protein</fullName>
    </recommendedName>
</protein>
<dbReference type="RefSeq" id="WP_279331258.1">
    <property type="nucleotide sequence ID" value="NZ_PSNW01000011.1"/>
</dbReference>
<comment type="caution">
    <text evidence="4">The sequence shown here is derived from an EMBL/GenBank/DDBJ whole genome shotgun (WGS) entry which is preliminary data.</text>
</comment>
<dbReference type="Proteomes" id="UP000238220">
    <property type="component" value="Unassembled WGS sequence"/>
</dbReference>
<organism evidence="4 5">
    <name type="scientific">Solimonas fluminis</name>
    <dbReference type="NCBI Taxonomy" id="2086571"/>
    <lineage>
        <taxon>Bacteria</taxon>
        <taxon>Pseudomonadati</taxon>
        <taxon>Pseudomonadota</taxon>
        <taxon>Gammaproteobacteria</taxon>
        <taxon>Nevskiales</taxon>
        <taxon>Nevskiaceae</taxon>
        <taxon>Solimonas</taxon>
    </lineage>
</organism>
<dbReference type="Gene3D" id="2.180.10.10">
    <property type="entry name" value="RHS repeat-associated core"/>
    <property type="match status" value="1"/>
</dbReference>
<name>A0A2S5TCD7_9GAMM</name>
<gene>
    <name evidence="4" type="ORF">C3942_17885</name>
</gene>
<feature type="domain" description="Teneurin-like YD-shell" evidence="3">
    <location>
        <begin position="5"/>
        <end position="221"/>
    </location>
</feature>
<dbReference type="InterPro" id="IPR022385">
    <property type="entry name" value="Rhs_assc_core"/>
</dbReference>
<dbReference type="NCBIfam" id="TIGR03696">
    <property type="entry name" value="Rhs_assc_core"/>
    <property type="match status" value="1"/>
</dbReference>
<dbReference type="PANTHER" id="PTHR32305">
    <property type="match status" value="1"/>
</dbReference>
<accession>A0A2S5TCD7</accession>
<dbReference type="Pfam" id="PF25023">
    <property type="entry name" value="TEN_YD-shell"/>
    <property type="match status" value="1"/>
</dbReference>
<sequence>SFNIGYGYDANGNRSQQTGTAGTTDYTTSPTSNRLDSLTDGTTTQSFSYDANGSLTADGSHTYGYDKTGRLTSVDGSTAYAYNGLGQRVSKTASGTGTVYAYDEAGHLVGEYDASTGTPIQETVWMGDAPLAVVKGSGTYYVHADHLNTPRQINDASGDPVWVWDTITFGSSSPDEDPLATGTPFVYNLRFPGQYHDAETGLHQNHHRDYSSALGRYIQVDPLGLYGGSLSPYLYANQNPLSFTDPLGLAPMGVPMGVSADSIRAGAIQRQAAAAAQRYPAPRTPDFVQFSVDMYVFNAAGTFNRSGNSYAGWGITRQYPNMADMGASITAGWLNQCEKPSNEQVDNFVGGFGQSASGFVVVGGGILYSPGNGTATILGVGGGWGVGPGGVQYLQGQTGLGW</sequence>
<keyword evidence="1" id="KW-0677">Repeat</keyword>
<evidence type="ECO:0000256" key="2">
    <source>
        <dbReference type="SAM" id="MobiDB-lite"/>
    </source>
</evidence>
<evidence type="ECO:0000259" key="3">
    <source>
        <dbReference type="Pfam" id="PF25023"/>
    </source>
</evidence>
<feature type="non-terminal residue" evidence="4">
    <location>
        <position position="1"/>
    </location>
</feature>
<reference evidence="4 5" key="1">
    <citation type="submission" date="2018-02" db="EMBL/GenBank/DDBJ databases">
        <title>Genome sequencing of Solimonas sp. HR-BB.</title>
        <authorList>
            <person name="Lee Y."/>
            <person name="Jeon C.O."/>
        </authorList>
    </citation>
    <scope>NUCLEOTIDE SEQUENCE [LARGE SCALE GENOMIC DNA]</scope>
    <source>
        <strain evidence="4 5">HR-BB</strain>
    </source>
</reference>
<evidence type="ECO:0000313" key="5">
    <source>
        <dbReference type="Proteomes" id="UP000238220"/>
    </source>
</evidence>
<evidence type="ECO:0000256" key="1">
    <source>
        <dbReference type="ARBA" id="ARBA00022737"/>
    </source>
</evidence>
<evidence type="ECO:0000313" key="4">
    <source>
        <dbReference type="EMBL" id="PPE72645.1"/>
    </source>
</evidence>
<dbReference type="PANTHER" id="PTHR32305:SF15">
    <property type="entry name" value="PROTEIN RHSA-RELATED"/>
    <property type="match status" value="1"/>
</dbReference>